<keyword evidence="2" id="KW-0378">Hydrolase</keyword>
<evidence type="ECO:0000256" key="1">
    <source>
        <dbReference type="SAM" id="MobiDB-lite"/>
    </source>
</evidence>
<feature type="compositionally biased region" description="Polar residues" evidence="1">
    <location>
        <begin position="441"/>
        <end position="454"/>
    </location>
</feature>
<dbReference type="Proteomes" id="UP000250235">
    <property type="component" value="Unassembled WGS sequence"/>
</dbReference>
<evidence type="ECO:0000313" key="3">
    <source>
        <dbReference type="Proteomes" id="UP000250235"/>
    </source>
</evidence>
<proteinExistence type="predicted"/>
<keyword evidence="3" id="KW-1185">Reference proteome</keyword>
<sequence>MSLFDLQDVCIVIGSLATLDLPMVVDLIGINVLKGLYCTLTTTNWFLQALSVIPRGSWDDVARRFTMIRWASPKLRFRSHNDCEPTTSCIPEPLRVTQPPSIGRPLLSQNLTAAASTAAPPCRRRRDRTCSDLHVEEIPFVPNSSGLLVQADEGVVFPFVDLIKEDLPPPTLKCQIPCESGRSQEPRRQQVSFYTRTVYQSGKSLVRDLQSPSAHHSSVIAVDTPIRSTTRSETPSSDCTRSPDEISKIGFSSKSWPEQSSGDNGAAAAAHGGGGGVRVKRREAAHARTWAGPTGPGPNDDIYRCDFIVAPIADQIGPIDSVSKTEYSIEYPRMSASGESSTTMHRLLHASGSHPIPHLESPNEGSLIDHQISPGTANLKPSLTGHDNSAENTYPKAYTNRGTRVRFHRNVERTGSSRFLKSTVPVSKLVSIGRETQEEFSATNIIQNNGGTRRQSTEENHGEQ</sequence>
<dbReference type="EMBL" id="KQ989054">
    <property type="protein sequence ID" value="KZV54972.1"/>
    <property type="molecule type" value="Genomic_DNA"/>
</dbReference>
<feature type="compositionally biased region" description="Polar residues" evidence="1">
    <location>
        <begin position="227"/>
        <end position="240"/>
    </location>
</feature>
<dbReference type="AlphaFoldDB" id="A0A2Z7D5R7"/>
<dbReference type="GO" id="GO:0016787">
    <property type="term" value="F:hydrolase activity"/>
    <property type="evidence" value="ECO:0007669"/>
    <property type="project" value="UniProtKB-KW"/>
</dbReference>
<dbReference type="OrthoDB" id="3934549at2759"/>
<reference evidence="2 3" key="1">
    <citation type="journal article" date="2015" name="Proc. Natl. Acad. Sci. U.S.A.">
        <title>The resurrection genome of Boea hygrometrica: A blueprint for survival of dehydration.</title>
        <authorList>
            <person name="Xiao L."/>
            <person name="Yang G."/>
            <person name="Zhang L."/>
            <person name="Yang X."/>
            <person name="Zhao S."/>
            <person name="Ji Z."/>
            <person name="Zhou Q."/>
            <person name="Hu M."/>
            <person name="Wang Y."/>
            <person name="Chen M."/>
            <person name="Xu Y."/>
            <person name="Jin H."/>
            <person name="Xiao X."/>
            <person name="Hu G."/>
            <person name="Bao F."/>
            <person name="Hu Y."/>
            <person name="Wan P."/>
            <person name="Li L."/>
            <person name="Deng X."/>
            <person name="Kuang T."/>
            <person name="Xiang C."/>
            <person name="Zhu J.K."/>
            <person name="Oliver M.J."/>
            <person name="He Y."/>
        </authorList>
    </citation>
    <scope>NUCLEOTIDE SEQUENCE [LARGE SCALE GENOMIC DNA]</scope>
    <source>
        <strain evidence="3">cv. XS01</strain>
    </source>
</reference>
<accession>A0A2Z7D5R7</accession>
<organism evidence="2 3">
    <name type="scientific">Dorcoceras hygrometricum</name>
    <dbReference type="NCBI Taxonomy" id="472368"/>
    <lineage>
        <taxon>Eukaryota</taxon>
        <taxon>Viridiplantae</taxon>
        <taxon>Streptophyta</taxon>
        <taxon>Embryophyta</taxon>
        <taxon>Tracheophyta</taxon>
        <taxon>Spermatophyta</taxon>
        <taxon>Magnoliopsida</taxon>
        <taxon>eudicotyledons</taxon>
        <taxon>Gunneridae</taxon>
        <taxon>Pentapetalae</taxon>
        <taxon>asterids</taxon>
        <taxon>lamiids</taxon>
        <taxon>Lamiales</taxon>
        <taxon>Gesneriaceae</taxon>
        <taxon>Didymocarpoideae</taxon>
        <taxon>Trichosporeae</taxon>
        <taxon>Loxocarpinae</taxon>
        <taxon>Dorcoceras</taxon>
    </lineage>
</organism>
<gene>
    <name evidence="2" type="ORF">F511_03578</name>
</gene>
<name>A0A2Z7D5R7_9LAMI</name>
<feature type="compositionally biased region" description="Basic and acidic residues" evidence="1">
    <location>
        <begin position="455"/>
        <end position="464"/>
    </location>
</feature>
<protein>
    <submittedName>
        <fullName evidence="2">Leukotriene A-4 hydrolase</fullName>
    </submittedName>
</protein>
<feature type="region of interest" description="Disordered" evidence="1">
    <location>
        <begin position="227"/>
        <end position="278"/>
    </location>
</feature>
<feature type="compositionally biased region" description="Polar residues" evidence="1">
    <location>
        <begin position="250"/>
        <end position="263"/>
    </location>
</feature>
<feature type="region of interest" description="Disordered" evidence="1">
    <location>
        <begin position="441"/>
        <end position="464"/>
    </location>
</feature>
<evidence type="ECO:0000313" key="2">
    <source>
        <dbReference type="EMBL" id="KZV54972.1"/>
    </source>
</evidence>